<name>A0A5J5D8F5_9PERO</name>
<evidence type="ECO:0000256" key="1">
    <source>
        <dbReference type="SAM" id="MobiDB-lite"/>
    </source>
</evidence>
<dbReference type="EMBL" id="VOFY01000008">
    <property type="protein sequence ID" value="KAA8590367.1"/>
    <property type="molecule type" value="Genomic_DNA"/>
</dbReference>
<dbReference type="AlphaFoldDB" id="A0A5J5D8F5"/>
<reference evidence="2 3" key="1">
    <citation type="submission" date="2019-08" db="EMBL/GenBank/DDBJ databases">
        <title>A chromosome-level genome assembly, high-density linkage maps, and genome scans reveal the genomic architecture of hybrid incompatibilities underlying speciation via character displacement in darters (Percidae: Etheostominae).</title>
        <authorList>
            <person name="Moran R.L."/>
            <person name="Catchen J.M."/>
            <person name="Fuller R.C."/>
        </authorList>
    </citation>
    <scope>NUCLEOTIDE SEQUENCE [LARGE SCALE GENOMIC DNA]</scope>
    <source>
        <strain evidence="2">EspeVRDwgs_2016</strain>
        <tissue evidence="2">Muscle</tissue>
    </source>
</reference>
<dbReference type="Proteomes" id="UP000327493">
    <property type="component" value="Chromosome 8"/>
</dbReference>
<organism evidence="2 3">
    <name type="scientific">Etheostoma spectabile</name>
    <name type="common">orangethroat darter</name>
    <dbReference type="NCBI Taxonomy" id="54343"/>
    <lineage>
        <taxon>Eukaryota</taxon>
        <taxon>Metazoa</taxon>
        <taxon>Chordata</taxon>
        <taxon>Craniata</taxon>
        <taxon>Vertebrata</taxon>
        <taxon>Euteleostomi</taxon>
        <taxon>Actinopterygii</taxon>
        <taxon>Neopterygii</taxon>
        <taxon>Teleostei</taxon>
        <taxon>Neoteleostei</taxon>
        <taxon>Acanthomorphata</taxon>
        <taxon>Eupercaria</taxon>
        <taxon>Perciformes</taxon>
        <taxon>Percoidei</taxon>
        <taxon>Percidae</taxon>
        <taxon>Etheostomatinae</taxon>
        <taxon>Etheostoma</taxon>
    </lineage>
</organism>
<proteinExistence type="predicted"/>
<feature type="compositionally biased region" description="Polar residues" evidence="1">
    <location>
        <begin position="14"/>
        <end position="38"/>
    </location>
</feature>
<keyword evidence="3" id="KW-1185">Reference proteome</keyword>
<evidence type="ECO:0000313" key="3">
    <source>
        <dbReference type="Proteomes" id="UP000327493"/>
    </source>
</evidence>
<protein>
    <submittedName>
        <fullName evidence="2">Uncharacterized protein</fullName>
    </submittedName>
</protein>
<sequence length="163" mass="17981">MYLCLLPYRRQLSNGRTHTTPAQAAASSHPSNANTHPSNGLPVHGEASAGVGGWMGNESTGRARTTVRSQTGDGGGGRRRREEEERGQTHPLEVLSGHPSCLDSTLRHIVQQLDVLMQTVSVLEERLTLTEDKLKECLLNQSRLLKDVLSSEERRRTESQETD</sequence>
<comment type="caution">
    <text evidence="2">The sequence shown here is derived from an EMBL/GenBank/DDBJ whole genome shotgun (WGS) entry which is preliminary data.</text>
</comment>
<accession>A0A5J5D8F5</accession>
<gene>
    <name evidence="2" type="ORF">FQN60_014301</name>
</gene>
<feature type="compositionally biased region" description="Polar residues" evidence="1">
    <location>
        <begin position="57"/>
        <end position="71"/>
    </location>
</feature>
<evidence type="ECO:0000313" key="2">
    <source>
        <dbReference type="EMBL" id="KAA8590367.1"/>
    </source>
</evidence>
<feature type="region of interest" description="Disordered" evidence="1">
    <location>
        <begin position="14"/>
        <end position="97"/>
    </location>
</feature>